<feature type="domain" description="Spore germination GerAC-like C-terminal" evidence="8">
    <location>
        <begin position="206"/>
        <end position="378"/>
    </location>
</feature>
<dbReference type="Gene3D" id="3.30.300.210">
    <property type="entry name" value="Nutrient germinant receptor protein C, domain 3"/>
    <property type="match status" value="1"/>
</dbReference>
<dbReference type="InterPro" id="IPR008844">
    <property type="entry name" value="Spore_GerAC-like"/>
</dbReference>
<comment type="caution">
    <text evidence="10">The sequence shown here is derived from an EMBL/GenBank/DDBJ whole genome shotgun (WGS) entry which is preliminary data.</text>
</comment>
<sequence>MIRGNSQHLPIRKILLLFLSLLPVLLISGCQPTQVLDETTLITGMGFDLLDDKLIRATVTAPVVSSMVQQNDQVVSVTGTTLYGIMNSLDLQLDRRPRLGQLRIVLFSEEMARKGIYPITGALNLVEVGIRPYIGIVDGKAYDLVNASYPAQGNIGIYLYNIIYKNVRGEQLPSPTLHEFMRDYYGTGSDPFLPYIERLGNGIKVKGVALLKNDRFVGWVNPHKTFYIKLMRDQFRAGLFQLTIPTKDLESVHPNEMEESTPIVLDTLRSRQTVKLISANPPTFDVYVEVHARLAEMREKVNLESKKVIRTIEREVENKMEKEMADLLKTLQKMDVDPIGFGETYRSQSHFREMEKEEWRKLYRQAKFTFRVNMDIIRLSITN</sequence>
<dbReference type="InterPro" id="IPR057336">
    <property type="entry name" value="GerAC_N"/>
</dbReference>
<evidence type="ECO:0000256" key="2">
    <source>
        <dbReference type="ARBA" id="ARBA00007886"/>
    </source>
</evidence>
<dbReference type="InterPro" id="IPR046953">
    <property type="entry name" value="Spore_GerAC-like_C"/>
</dbReference>
<dbReference type="Pfam" id="PF05504">
    <property type="entry name" value="Spore_GerAC"/>
    <property type="match status" value="1"/>
</dbReference>
<dbReference type="Proteomes" id="UP000281915">
    <property type="component" value="Unassembled WGS sequence"/>
</dbReference>
<comment type="similarity">
    <text evidence="2">Belongs to the GerABKC lipoprotein family.</text>
</comment>
<evidence type="ECO:0000259" key="9">
    <source>
        <dbReference type="Pfam" id="PF25198"/>
    </source>
</evidence>
<evidence type="ECO:0000256" key="4">
    <source>
        <dbReference type="ARBA" id="ARBA00022729"/>
    </source>
</evidence>
<reference evidence="10 11" key="1">
    <citation type="submission" date="2018-10" db="EMBL/GenBank/DDBJ databases">
        <title>Phylogenomics of Brevibacillus.</title>
        <authorList>
            <person name="Dunlap C."/>
        </authorList>
    </citation>
    <scope>NUCLEOTIDE SEQUENCE [LARGE SCALE GENOMIC DNA]</scope>
    <source>
        <strain evidence="10 11">JCM 15085</strain>
    </source>
</reference>
<keyword evidence="7" id="KW-0449">Lipoprotein</keyword>
<dbReference type="GO" id="GO:0016020">
    <property type="term" value="C:membrane"/>
    <property type="evidence" value="ECO:0007669"/>
    <property type="project" value="UniProtKB-SubCell"/>
</dbReference>
<dbReference type="PANTHER" id="PTHR35789:SF1">
    <property type="entry name" value="SPORE GERMINATION PROTEIN B3"/>
    <property type="match status" value="1"/>
</dbReference>
<dbReference type="Pfam" id="PF25198">
    <property type="entry name" value="Spore_GerAC_N"/>
    <property type="match status" value="1"/>
</dbReference>
<dbReference type="NCBIfam" id="TIGR02887">
    <property type="entry name" value="spore_ger_x_C"/>
    <property type="match status" value="1"/>
</dbReference>
<feature type="domain" description="Spore germination protein N-terminal" evidence="9">
    <location>
        <begin position="34"/>
        <end position="197"/>
    </location>
</feature>
<dbReference type="GO" id="GO:0009847">
    <property type="term" value="P:spore germination"/>
    <property type="evidence" value="ECO:0007669"/>
    <property type="project" value="InterPro"/>
</dbReference>
<dbReference type="EMBL" id="RHHT01000026">
    <property type="protein sequence ID" value="RNB78232.1"/>
    <property type="molecule type" value="Genomic_DNA"/>
</dbReference>
<evidence type="ECO:0000259" key="8">
    <source>
        <dbReference type="Pfam" id="PF05504"/>
    </source>
</evidence>
<dbReference type="AlphaFoldDB" id="A0A3M8CR29"/>
<keyword evidence="5" id="KW-0472">Membrane</keyword>
<dbReference type="InterPro" id="IPR038501">
    <property type="entry name" value="Spore_GerAC_C_sf"/>
</dbReference>
<dbReference type="PANTHER" id="PTHR35789">
    <property type="entry name" value="SPORE GERMINATION PROTEIN B3"/>
    <property type="match status" value="1"/>
</dbReference>
<accession>A0A3M8CR29</accession>
<evidence type="ECO:0000256" key="5">
    <source>
        <dbReference type="ARBA" id="ARBA00023136"/>
    </source>
</evidence>
<organism evidence="10 11">
    <name type="scientific">Brevibacillus panacihumi</name>
    <dbReference type="NCBI Taxonomy" id="497735"/>
    <lineage>
        <taxon>Bacteria</taxon>
        <taxon>Bacillati</taxon>
        <taxon>Bacillota</taxon>
        <taxon>Bacilli</taxon>
        <taxon>Bacillales</taxon>
        <taxon>Paenibacillaceae</taxon>
        <taxon>Brevibacillus</taxon>
    </lineage>
</organism>
<name>A0A3M8CR29_9BACL</name>
<proteinExistence type="inferred from homology"/>
<dbReference type="PROSITE" id="PS51257">
    <property type="entry name" value="PROKAR_LIPOPROTEIN"/>
    <property type="match status" value="1"/>
</dbReference>
<keyword evidence="3" id="KW-0309">Germination</keyword>
<evidence type="ECO:0000313" key="10">
    <source>
        <dbReference type="EMBL" id="RNB78232.1"/>
    </source>
</evidence>
<evidence type="ECO:0000256" key="3">
    <source>
        <dbReference type="ARBA" id="ARBA00022544"/>
    </source>
</evidence>
<evidence type="ECO:0000256" key="6">
    <source>
        <dbReference type="ARBA" id="ARBA00023139"/>
    </source>
</evidence>
<comment type="subcellular location">
    <subcellularLocation>
        <location evidence="1">Membrane</location>
        <topology evidence="1">Lipid-anchor</topology>
    </subcellularLocation>
</comment>
<protein>
    <submittedName>
        <fullName evidence="10">Ger(X)C family spore germination protein</fullName>
    </submittedName>
</protein>
<keyword evidence="6" id="KW-0564">Palmitate</keyword>
<keyword evidence="4" id="KW-0732">Signal</keyword>
<evidence type="ECO:0000256" key="7">
    <source>
        <dbReference type="ARBA" id="ARBA00023288"/>
    </source>
</evidence>
<evidence type="ECO:0000313" key="11">
    <source>
        <dbReference type="Proteomes" id="UP000281915"/>
    </source>
</evidence>
<gene>
    <name evidence="10" type="ORF">EDM58_12050</name>
</gene>
<dbReference type="RefSeq" id="WP_122913566.1">
    <property type="nucleotide sequence ID" value="NZ_RHHT01000026.1"/>
</dbReference>
<evidence type="ECO:0000256" key="1">
    <source>
        <dbReference type="ARBA" id="ARBA00004635"/>
    </source>
</evidence>